<dbReference type="EMBL" id="MEUB01000047">
    <property type="protein sequence ID" value="OGC21207.1"/>
    <property type="molecule type" value="Genomic_DNA"/>
</dbReference>
<proteinExistence type="predicted"/>
<accession>A0A1F4SLF9</accession>
<reference evidence="2 3" key="1">
    <citation type="journal article" date="2016" name="Nat. Commun.">
        <title>Thousands of microbial genomes shed light on interconnected biogeochemical processes in an aquifer system.</title>
        <authorList>
            <person name="Anantharaman K."/>
            <person name="Brown C.T."/>
            <person name="Hug L.A."/>
            <person name="Sharon I."/>
            <person name="Castelle C.J."/>
            <person name="Probst A.J."/>
            <person name="Thomas B.C."/>
            <person name="Singh A."/>
            <person name="Wilkins M.J."/>
            <person name="Karaoz U."/>
            <person name="Brodie E.L."/>
            <person name="Williams K.H."/>
            <person name="Hubbard S.S."/>
            <person name="Banfield J.F."/>
        </authorList>
    </citation>
    <scope>NUCLEOTIDE SEQUENCE [LARGE SCALE GENOMIC DNA]</scope>
</reference>
<dbReference type="InterPro" id="IPR027417">
    <property type="entry name" value="P-loop_NTPase"/>
</dbReference>
<evidence type="ECO:0000313" key="3">
    <source>
        <dbReference type="Proteomes" id="UP000178417"/>
    </source>
</evidence>
<name>A0A1F4SLF9_UNCSA</name>
<gene>
    <name evidence="2" type="ORF">A2310_04790</name>
</gene>
<evidence type="ECO:0000313" key="2">
    <source>
        <dbReference type="EMBL" id="OGC21207.1"/>
    </source>
</evidence>
<dbReference type="Proteomes" id="UP000178417">
    <property type="component" value="Unassembled WGS sequence"/>
</dbReference>
<dbReference type="AlphaFoldDB" id="A0A1F4SLF9"/>
<organism evidence="2 3">
    <name type="scientific">candidate division WOR-1 bacterium RIFOXYB2_FULL_37_13</name>
    <dbReference type="NCBI Taxonomy" id="1802579"/>
    <lineage>
        <taxon>Bacteria</taxon>
        <taxon>Bacillati</taxon>
        <taxon>Saganbacteria</taxon>
    </lineage>
</organism>
<protein>
    <recommendedName>
        <fullName evidence="1">AAA domain-containing protein</fullName>
    </recommendedName>
</protein>
<sequence length="484" mass="55580">MNYFESWHANLSDYLKGYLYNEEGDAKPVRFVFDKLKSYLLDFAVGKFGEKIILLPGMRGVGKTTLLAQLYFFEKYLKSDEHEIAQNIKNRIYITADDLAYNNLSLKDFVGYYEKKINSSLSLLKDKTLIFIDEIHYDPKWGMFLKRLYDEAKGHKNLLVFATGSSALLLKTNTDLTRRKIEEKIYPLSFSEYLYLKKKENGKSSAISSTVLGNKIKESIFFSKTAENVFEKLSNLSSEVMDYYSNVSDFKIEIEKYLKIGSFPFSIETENEIITFEKIGSILSKVIEEDILKLKKFDSNTILKLHNLLYLIASSYNINLSKVSGTLLLNIQTLRQVLDAFVESEILLKIPSFGTAYSQARKELKYLFLSSAMRNSILKGLVPSGTSGAMLEDESAHIFYRELLKNNQAQMFYDSSQGGADFVLKFIDGRKIIIEIGKNKESVNQVIFSSKKIKPDYGIVVGSEKLDLIDRFIVKIPIYYWMLM</sequence>
<comment type="caution">
    <text evidence="2">The sequence shown here is derived from an EMBL/GenBank/DDBJ whole genome shotgun (WGS) entry which is preliminary data.</text>
</comment>
<dbReference type="SUPFAM" id="SSF52540">
    <property type="entry name" value="P-loop containing nucleoside triphosphate hydrolases"/>
    <property type="match status" value="1"/>
</dbReference>
<dbReference type="Gene3D" id="3.40.50.300">
    <property type="entry name" value="P-loop containing nucleotide triphosphate hydrolases"/>
    <property type="match status" value="1"/>
</dbReference>
<dbReference type="CDD" id="cd00009">
    <property type="entry name" value="AAA"/>
    <property type="match status" value="1"/>
</dbReference>
<dbReference type="STRING" id="1802579.A2310_04790"/>
<evidence type="ECO:0000259" key="1">
    <source>
        <dbReference type="Pfam" id="PF13173"/>
    </source>
</evidence>
<dbReference type="PANTHER" id="PTHR42990">
    <property type="entry name" value="ATPASE"/>
    <property type="match status" value="1"/>
</dbReference>
<feature type="domain" description="AAA" evidence="1">
    <location>
        <begin position="50"/>
        <end position="194"/>
    </location>
</feature>
<dbReference type="InterPro" id="IPR041682">
    <property type="entry name" value="AAA_14"/>
</dbReference>
<dbReference type="PANTHER" id="PTHR42990:SF1">
    <property type="entry name" value="AAA+ ATPASE DOMAIN-CONTAINING PROTEIN"/>
    <property type="match status" value="1"/>
</dbReference>
<dbReference type="Pfam" id="PF13173">
    <property type="entry name" value="AAA_14"/>
    <property type="match status" value="1"/>
</dbReference>